<reference evidence="2 3" key="1">
    <citation type="journal article" date="2021" name="ISME Commun">
        <title>Automated analysis of genomic sequences facilitates high-throughput and comprehensive description of bacteria.</title>
        <authorList>
            <person name="Hitch T.C.A."/>
        </authorList>
    </citation>
    <scope>NUCLEOTIDE SEQUENCE [LARGE SCALE GENOMIC DNA]</scope>
    <source>
        <strain evidence="2 3">Sanger_29</strain>
    </source>
</reference>
<organism evidence="2 3">
    <name type="scientific">Muricoprocola aceti</name>
    <dbReference type="NCBI Taxonomy" id="2981772"/>
    <lineage>
        <taxon>Bacteria</taxon>
        <taxon>Bacillati</taxon>
        <taxon>Bacillota</taxon>
        <taxon>Clostridia</taxon>
        <taxon>Lachnospirales</taxon>
        <taxon>Lachnospiraceae</taxon>
        <taxon>Muricoprocola</taxon>
    </lineage>
</organism>
<evidence type="ECO:0000256" key="1">
    <source>
        <dbReference type="SAM" id="MobiDB-lite"/>
    </source>
</evidence>
<dbReference type="EMBL" id="JAOQKE010000007">
    <property type="protein sequence ID" value="MCU6725235.1"/>
    <property type="molecule type" value="Genomic_DNA"/>
</dbReference>
<proteinExistence type="predicted"/>
<keyword evidence="3" id="KW-1185">Reference proteome</keyword>
<gene>
    <name evidence="2" type="ORF">OCV47_07720</name>
</gene>
<evidence type="ECO:0000313" key="2">
    <source>
        <dbReference type="EMBL" id="MCU6725235.1"/>
    </source>
</evidence>
<dbReference type="Pfam" id="PF09826">
    <property type="entry name" value="Beta_propel"/>
    <property type="match status" value="1"/>
</dbReference>
<accession>A0ABT2SLR4</accession>
<dbReference type="Proteomes" id="UP001652338">
    <property type="component" value="Unassembled WGS sequence"/>
</dbReference>
<evidence type="ECO:0000313" key="3">
    <source>
        <dbReference type="Proteomes" id="UP001652338"/>
    </source>
</evidence>
<dbReference type="InterPro" id="IPR019198">
    <property type="entry name" value="Beta_propeller_containing"/>
</dbReference>
<name>A0ABT2SLR4_9FIRM</name>
<protein>
    <submittedName>
        <fullName evidence="2">Beta-propeller domain-containing protein</fullName>
    </submittedName>
</protein>
<feature type="region of interest" description="Disordered" evidence="1">
    <location>
        <begin position="80"/>
        <end position="113"/>
    </location>
</feature>
<sequence length="654" mass="73292">MDQKELLDKIRHSAEGIEIPEQLTPQSVEEKLKREAQQKKIQRRKIMIRWMEAAAVLAIVAAGGTQTELYKQWKEPALSSEADMEKPVAEQDTESSVQPEEVDASGEFKQADSEEELYKTLQELEKQTGSYARGGDVMLLEESAEITTMDAGAADTAANQKVTGEADYSQTNVREAGVDEGDVVKTDGSYLYILKSSGSVRIVDIRGTKMKEIAEIQPEKLNESIEDLYLDGDRLMLVTTGYESSMEEAESDMYTVNRYQYTALTVYDITEREHPEMTGRITQEGDYRQSRKNGDYVYLLTQYSPSLGDSFEDSSVMPLVNEQKLAISDVYLPDQTSQPDYLVASGINIQDPENVISSKAIVSGAADFYMSSDNLFICNNNWNDGKSSTEILRFACEDGEITAGAMCELPGFLNDTFSLDEYQGYLRVLLTEDSNGESNSLYILDADMQVTGAIRDLADGETIRSARFMGTIAYFVTFRQTDPLFCADLSDPDNPQILSELKLTGFSSYLHPYGDHLLLGVGYEAEEETGSQTGVKLSMFDISEPSQVEELDKYVIKGASYLPSDYDYKAILADGEKNLIGFVCDGEYLVFSYDEEKGFQNLLTYTMSDWEYWDGDASCRGVYAGDEFYIVDQDEVLCFDMNQDFTLTDRLAWN</sequence>
<dbReference type="RefSeq" id="WP_262654581.1">
    <property type="nucleotide sequence ID" value="NZ_JAOQKE010000007.1"/>
</dbReference>
<comment type="caution">
    <text evidence="2">The sequence shown here is derived from an EMBL/GenBank/DDBJ whole genome shotgun (WGS) entry which is preliminary data.</text>
</comment>